<organism evidence="1 2">
    <name type="scientific">Cyclocybe aegerita</name>
    <name type="common">Black poplar mushroom</name>
    <name type="synonym">Agrocybe aegerita</name>
    <dbReference type="NCBI Taxonomy" id="1973307"/>
    <lineage>
        <taxon>Eukaryota</taxon>
        <taxon>Fungi</taxon>
        <taxon>Dikarya</taxon>
        <taxon>Basidiomycota</taxon>
        <taxon>Agaricomycotina</taxon>
        <taxon>Agaricomycetes</taxon>
        <taxon>Agaricomycetidae</taxon>
        <taxon>Agaricales</taxon>
        <taxon>Agaricineae</taxon>
        <taxon>Bolbitiaceae</taxon>
        <taxon>Cyclocybe</taxon>
    </lineage>
</organism>
<evidence type="ECO:0000313" key="2">
    <source>
        <dbReference type="Proteomes" id="UP000467700"/>
    </source>
</evidence>
<name>A0A8S0VZQ3_CYCAE</name>
<gene>
    <name evidence="1" type="ORF">AAE3_LOCUS11287</name>
</gene>
<accession>A0A8S0VZQ3</accession>
<protein>
    <submittedName>
        <fullName evidence="1">Uncharacterized protein</fullName>
    </submittedName>
</protein>
<evidence type="ECO:0000313" key="1">
    <source>
        <dbReference type="EMBL" id="CAA7269024.1"/>
    </source>
</evidence>
<dbReference type="AlphaFoldDB" id="A0A8S0VZQ3"/>
<sequence>MVLSRGGVATSGLSTITTTTAYTLALDDDTTRQLSGSYSGSSLDPTPSSPAHHLKFFFPGGASADEPVPRPTHRFEVGALTRVLGCAMGCGGRLHTRGGSVDERLSLSRIVRRGGL</sequence>
<dbReference type="EMBL" id="CACVBS010000073">
    <property type="protein sequence ID" value="CAA7269024.1"/>
    <property type="molecule type" value="Genomic_DNA"/>
</dbReference>
<keyword evidence="2" id="KW-1185">Reference proteome</keyword>
<proteinExistence type="predicted"/>
<dbReference type="Proteomes" id="UP000467700">
    <property type="component" value="Unassembled WGS sequence"/>
</dbReference>
<comment type="caution">
    <text evidence="1">The sequence shown here is derived from an EMBL/GenBank/DDBJ whole genome shotgun (WGS) entry which is preliminary data.</text>
</comment>
<reference evidence="1 2" key="1">
    <citation type="submission" date="2020-01" db="EMBL/GenBank/DDBJ databases">
        <authorList>
            <person name="Gupta K D."/>
        </authorList>
    </citation>
    <scope>NUCLEOTIDE SEQUENCE [LARGE SCALE GENOMIC DNA]</scope>
</reference>